<feature type="binding site" evidence="3">
    <location>
        <position position="401"/>
    </location>
    <ligand>
        <name>CTP</name>
        <dbReference type="ChEBI" id="CHEBI:37563"/>
    </ligand>
</feature>
<comment type="pathway">
    <text evidence="3">Cofactor biosynthesis; coenzyme A biosynthesis; CoA from (R)-pantothenate: step 2/5.</text>
</comment>
<evidence type="ECO:0000259" key="6">
    <source>
        <dbReference type="Pfam" id="PF04127"/>
    </source>
</evidence>
<dbReference type="HAMAP" id="MF_02225">
    <property type="entry name" value="CoaBC"/>
    <property type="match status" value="1"/>
</dbReference>
<comment type="caution">
    <text evidence="3">Lacks conserved residue(s) required for the propagation of feature annotation.</text>
</comment>
<evidence type="ECO:0000313" key="8">
    <source>
        <dbReference type="Proteomes" id="UP000188937"/>
    </source>
</evidence>
<feature type="binding site" evidence="3">
    <location>
        <position position="397"/>
    </location>
    <ligand>
        <name>CTP</name>
        <dbReference type="ChEBI" id="CHEBI:37563"/>
    </ligand>
</feature>
<dbReference type="InterPro" id="IPR035929">
    <property type="entry name" value="CoaB-like_sf"/>
</dbReference>
<keyword evidence="3" id="KW-0511">Multifunctional enzyme</keyword>
<feature type="domain" description="DNA/pantothenate metabolism flavoprotein C-terminal" evidence="6">
    <location>
        <begin position="244"/>
        <end position="453"/>
    </location>
</feature>
<feature type="domain" description="Flavoprotein" evidence="5">
    <location>
        <begin position="13"/>
        <end position="160"/>
    </location>
</feature>
<dbReference type="RefSeq" id="WP_077813044.1">
    <property type="nucleotide sequence ID" value="NZ_CP014692.1"/>
</dbReference>
<comment type="pathway">
    <text evidence="3">Cofactor biosynthesis; coenzyme A biosynthesis; CoA from (R)-pantothenate: step 3/5.</text>
</comment>
<dbReference type="SUPFAM" id="SSF102645">
    <property type="entry name" value="CoaB-like"/>
    <property type="match status" value="1"/>
</dbReference>
<evidence type="ECO:0000256" key="1">
    <source>
        <dbReference type="ARBA" id="ARBA00022793"/>
    </source>
</evidence>
<comment type="catalytic activity">
    <reaction evidence="3">
        <text>N-[(R)-4-phosphopantothenoyl]-L-cysteine + H(+) = (R)-4'-phosphopantetheine + CO2</text>
        <dbReference type="Rhea" id="RHEA:16793"/>
        <dbReference type="ChEBI" id="CHEBI:15378"/>
        <dbReference type="ChEBI" id="CHEBI:16526"/>
        <dbReference type="ChEBI" id="CHEBI:59458"/>
        <dbReference type="ChEBI" id="CHEBI:61723"/>
        <dbReference type="EC" id="4.1.1.36"/>
    </reaction>
</comment>
<dbReference type="EC" id="4.1.1.36" evidence="3"/>
<dbReference type="STRING" id="435.A0U92_09660"/>
<dbReference type="PANTHER" id="PTHR14359">
    <property type="entry name" value="HOMO-OLIGOMERIC FLAVIN CONTAINING CYS DECARBOXYLASE FAMILY"/>
    <property type="match status" value="1"/>
</dbReference>
<evidence type="ECO:0000256" key="4">
    <source>
        <dbReference type="SAM" id="MobiDB-lite"/>
    </source>
</evidence>
<feature type="binding site" evidence="3">
    <location>
        <begin position="363"/>
        <end position="366"/>
    </location>
    <ligand>
        <name>CTP</name>
        <dbReference type="ChEBI" id="CHEBI:37563"/>
    </ligand>
</feature>
<comment type="cofactor">
    <cofactor evidence="3">
        <name>FMN</name>
        <dbReference type="ChEBI" id="CHEBI:58210"/>
    </cofactor>
    <text evidence="3">Binds 1 FMN per subunit.</text>
</comment>
<feature type="region of interest" description="Phosphopantothenate--cysteine ligase" evidence="3">
    <location>
        <begin position="248"/>
        <end position="469"/>
    </location>
</feature>
<dbReference type="InterPro" id="IPR003382">
    <property type="entry name" value="Flavoprotein"/>
</dbReference>
<dbReference type="InterPro" id="IPR036551">
    <property type="entry name" value="Flavin_trans-like"/>
</dbReference>
<feature type="region of interest" description="Disordered" evidence="4">
    <location>
        <begin position="187"/>
        <end position="239"/>
    </location>
</feature>
<dbReference type="Gene3D" id="3.40.50.10300">
    <property type="entry name" value="CoaB-like"/>
    <property type="match status" value="1"/>
</dbReference>
<dbReference type="GO" id="GO:0046872">
    <property type="term" value="F:metal ion binding"/>
    <property type="evidence" value="ECO:0007669"/>
    <property type="project" value="UniProtKB-KW"/>
</dbReference>
<dbReference type="GO" id="GO:0010181">
    <property type="term" value="F:FMN binding"/>
    <property type="evidence" value="ECO:0007669"/>
    <property type="project" value="UniProtKB-UniRule"/>
</dbReference>
<dbReference type="PANTHER" id="PTHR14359:SF6">
    <property type="entry name" value="PHOSPHOPANTOTHENOYLCYSTEINE DECARBOXYLASE"/>
    <property type="match status" value="1"/>
</dbReference>
<dbReference type="InterPro" id="IPR007085">
    <property type="entry name" value="DNA/pantothenate-metab_flavo_C"/>
</dbReference>
<dbReference type="GO" id="GO:0004633">
    <property type="term" value="F:phosphopantothenoylcysteine decarboxylase activity"/>
    <property type="evidence" value="ECO:0007669"/>
    <property type="project" value="UniProtKB-UniRule"/>
</dbReference>
<organism evidence="7 8">
    <name type="scientific">Acetobacter aceti</name>
    <dbReference type="NCBI Taxonomy" id="435"/>
    <lineage>
        <taxon>Bacteria</taxon>
        <taxon>Pseudomonadati</taxon>
        <taxon>Pseudomonadota</taxon>
        <taxon>Alphaproteobacteria</taxon>
        <taxon>Acetobacterales</taxon>
        <taxon>Acetobacteraceae</taxon>
        <taxon>Acetobacter</taxon>
        <taxon>Acetobacter subgen. Acetobacter</taxon>
    </lineage>
</organism>
<dbReference type="AlphaFoldDB" id="A0A1U9KGR9"/>
<comment type="function">
    <text evidence="3">Catalyzes two sequential steps in the biosynthesis of coenzyme A. In the first step cysteine is conjugated to 4'-phosphopantothenate to form 4-phosphopantothenoylcysteine. In the second step the latter compound is decarboxylated to form 4'-phosphopantotheine.</text>
</comment>
<dbReference type="GO" id="GO:0015937">
    <property type="term" value="P:coenzyme A biosynthetic process"/>
    <property type="evidence" value="ECO:0007669"/>
    <property type="project" value="UniProtKB-UniRule"/>
</dbReference>
<feature type="active site" description="Proton donor" evidence="3">
    <location>
        <position position="164"/>
    </location>
</feature>
<dbReference type="SUPFAM" id="SSF52507">
    <property type="entry name" value="Homo-oligomeric flavin-containing Cys decarboxylases, HFCD"/>
    <property type="match status" value="1"/>
</dbReference>
<dbReference type="GO" id="GO:0071513">
    <property type="term" value="C:phosphopantothenoylcysteine decarboxylase complex"/>
    <property type="evidence" value="ECO:0007669"/>
    <property type="project" value="TreeGrafter"/>
</dbReference>
<keyword evidence="3" id="KW-0460">Magnesium</keyword>
<evidence type="ECO:0000256" key="2">
    <source>
        <dbReference type="ARBA" id="ARBA00023239"/>
    </source>
</evidence>
<keyword evidence="3" id="KW-0285">Flavoprotein</keyword>
<evidence type="ECO:0000313" key="7">
    <source>
        <dbReference type="EMBL" id="AQS85002.1"/>
    </source>
</evidence>
<dbReference type="EC" id="6.3.2.5" evidence="3"/>
<keyword evidence="8" id="KW-1185">Reference proteome</keyword>
<feature type="region of interest" description="Phosphopantothenoylcysteine decarboxylase" evidence="3">
    <location>
        <begin position="1"/>
        <end position="247"/>
    </location>
</feature>
<dbReference type="Pfam" id="PF02441">
    <property type="entry name" value="Flavoprotein"/>
    <property type="match status" value="1"/>
</dbReference>
<dbReference type="OrthoDB" id="9802554at2"/>
<gene>
    <name evidence="3" type="primary">coaBC</name>
    <name evidence="7" type="ORF">A0U92_09660</name>
</gene>
<protein>
    <recommendedName>
        <fullName evidence="3">Coenzyme A biosynthesis bifunctional protein CoaBC</fullName>
    </recommendedName>
    <alternativeName>
        <fullName evidence="3">DNA/pantothenate metabolism flavoprotein</fullName>
    </alternativeName>
    <alternativeName>
        <fullName evidence="3">Phosphopantothenoylcysteine synthetase/decarboxylase</fullName>
        <shortName evidence="3">PPCS-PPCDC</shortName>
    </alternativeName>
    <domain>
        <recommendedName>
            <fullName evidence="3">Phosphopantothenoylcysteine decarboxylase</fullName>
            <shortName evidence="3">PPC decarboxylase</shortName>
            <shortName evidence="3">PPC-DC</shortName>
            <ecNumber evidence="3">4.1.1.36</ecNumber>
        </recommendedName>
        <alternativeName>
            <fullName evidence="3">CoaC</fullName>
        </alternativeName>
    </domain>
    <domain>
        <recommendedName>
            <fullName evidence="3">Phosphopantothenate--cysteine ligase</fullName>
            <ecNumber evidence="3">6.3.2.5</ecNumber>
        </recommendedName>
        <alternativeName>
            <fullName evidence="3">CoaB</fullName>
        </alternativeName>
        <alternativeName>
            <fullName evidence="3">Phosphopantothenoylcysteine synthetase</fullName>
            <shortName evidence="3">PPC synthetase</shortName>
            <shortName evidence="3">PPC-S</shortName>
        </alternativeName>
    </domain>
</protein>
<comment type="similarity">
    <text evidence="3">In the C-terminal section; belongs to the PPC synthetase family.</text>
</comment>
<keyword evidence="3" id="KW-0479">Metal-binding</keyword>
<dbReference type="KEGG" id="aace:A0U92_09660"/>
<name>A0A1U9KGR9_ACEAC</name>
<feature type="binding site" evidence="3">
    <location>
        <position position="335"/>
    </location>
    <ligand>
        <name>CTP</name>
        <dbReference type="ChEBI" id="CHEBI:37563"/>
    </ligand>
</feature>
<dbReference type="GO" id="GO:0015941">
    <property type="term" value="P:pantothenate catabolic process"/>
    <property type="evidence" value="ECO:0007669"/>
    <property type="project" value="InterPro"/>
</dbReference>
<keyword evidence="3" id="KW-0436">Ligase</keyword>
<accession>A0A1U9KGR9</accession>
<dbReference type="UniPathway" id="UPA00241">
    <property type="reaction ID" value="UER00353"/>
</dbReference>
<feature type="binding site" evidence="3">
    <location>
        <position position="345"/>
    </location>
    <ligand>
        <name>CTP</name>
        <dbReference type="ChEBI" id="CHEBI:37563"/>
    </ligand>
</feature>
<dbReference type="Proteomes" id="UP000188937">
    <property type="component" value="Chromosome"/>
</dbReference>
<keyword evidence="2 3" id="KW-0456">Lyase</keyword>
<comment type="catalytic activity">
    <reaction evidence="3">
        <text>(R)-4'-phosphopantothenate + L-cysteine + CTP = N-[(R)-4-phosphopantothenoyl]-L-cysteine + CMP + diphosphate + H(+)</text>
        <dbReference type="Rhea" id="RHEA:19397"/>
        <dbReference type="ChEBI" id="CHEBI:10986"/>
        <dbReference type="ChEBI" id="CHEBI:15378"/>
        <dbReference type="ChEBI" id="CHEBI:33019"/>
        <dbReference type="ChEBI" id="CHEBI:35235"/>
        <dbReference type="ChEBI" id="CHEBI:37563"/>
        <dbReference type="ChEBI" id="CHEBI:59458"/>
        <dbReference type="ChEBI" id="CHEBI:60377"/>
        <dbReference type="EC" id="6.3.2.5"/>
    </reaction>
</comment>
<dbReference type="GO" id="GO:0004632">
    <property type="term" value="F:phosphopantothenate--cysteine ligase activity"/>
    <property type="evidence" value="ECO:0007669"/>
    <property type="project" value="UniProtKB-UniRule"/>
</dbReference>
<dbReference type="Pfam" id="PF04127">
    <property type="entry name" value="DFP"/>
    <property type="match status" value="1"/>
</dbReference>
<dbReference type="EMBL" id="CP014692">
    <property type="protein sequence ID" value="AQS85002.1"/>
    <property type="molecule type" value="Genomic_DNA"/>
</dbReference>
<feature type="compositionally biased region" description="Low complexity" evidence="4">
    <location>
        <begin position="189"/>
        <end position="217"/>
    </location>
</feature>
<feature type="binding site" evidence="3">
    <location>
        <position position="383"/>
    </location>
    <ligand>
        <name>CTP</name>
        <dbReference type="ChEBI" id="CHEBI:37563"/>
    </ligand>
</feature>
<sequence length="469" mass="49016">MAATTTHARPPRRVLLIVSGGIAAYKALELVRLLRTAGVGVRCVLTRAASEFVTPLSLQALSGEPVHQDLFSLTDEQEMGHIALSRSADLVVVAPATANILAKMASGLADDLASTLLLATDTPVMVAPAMNVRMWEHPATRTNMHTLRQRDVIVVGPDEGEMACGEYGPGRLVEPVALRDAILAHLETPSSGSPGESASAPVSGHQPPAAQACSSPAVSLRGGSLSHREQGASQEASSHWRPLIGKHALVTAGPTHEPIDPVRYLGNRSSGLQGYAIAGALADLGAQVILISGPTSLLAPSNVSLIRVETAQQMEAAVIASLPADIAVCAAAVADWRVADPVSSKVKKQAGSPPPSFVLEPNPDILARISRPGPTRPALVVGFAAETDDVEANAIAKRQRKGCDWIVANDVSTGTNVMGGTENTVMLITEDGVEHWPLMAKTTLALNLGRRIALRFGAPALATREEGRQ</sequence>
<keyword evidence="3" id="KW-0288">FMN</keyword>
<dbReference type="InterPro" id="IPR005252">
    <property type="entry name" value="CoaBC"/>
</dbReference>
<keyword evidence="1 3" id="KW-0210">Decarboxylase</keyword>
<evidence type="ECO:0000259" key="5">
    <source>
        <dbReference type="Pfam" id="PF02441"/>
    </source>
</evidence>
<comment type="similarity">
    <text evidence="3">In the N-terminal section; belongs to the HFCD (homo-oligomeric flavin containing Cys decarboxylase) superfamily.</text>
</comment>
<proteinExistence type="inferred from homology"/>
<reference evidence="7 8" key="1">
    <citation type="submission" date="2016-03" db="EMBL/GenBank/DDBJ databases">
        <title>Acetic acid bacteria sequencing.</title>
        <authorList>
            <person name="Brandt J."/>
            <person name="Jakob F."/>
            <person name="Vogel R.F."/>
        </authorList>
    </citation>
    <scope>NUCLEOTIDE SEQUENCE [LARGE SCALE GENOMIC DNA]</scope>
    <source>
        <strain evidence="7 8">TMW2.1153</strain>
    </source>
</reference>
<evidence type="ECO:0000256" key="3">
    <source>
        <dbReference type="HAMAP-Rule" id="MF_02225"/>
    </source>
</evidence>
<dbReference type="Gene3D" id="3.40.50.1950">
    <property type="entry name" value="Flavin prenyltransferase-like"/>
    <property type="match status" value="1"/>
</dbReference>
<comment type="cofactor">
    <cofactor evidence="3">
        <name>Mg(2+)</name>
        <dbReference type="ChEBI" id="CHEBI:18420"/>
    </cofactor>
</comment>